<gene>
    <name evidence="1" type="ORF">CLUMA_CG013239</name>
</gene>
<dbReference type="Proteomes" id="UP000183832">
    <property type="component" value="Unassembled WGS sequence"/>
</dbReference>
<reference evidence="1 2" key="1">
    <citation type="submission" date="2015-04" db="EMBL/GenBank/DDBJ databases">
        <authorList>
            <person name="Syromyatnikov M.Y."/>
            <person name="Popov V.N."/>
        </authorList>
    </citation>
    <scope>NUCLEOTIDE SEQUENCE [LARGE SCALE GENOMIC DNA]</scope>
</reference>
<sequence length="74" mass="8774">MYYDVTLISSMEDSLTVILSTISETLNNDKMKAFETKHKGLYCFSFPYKLSFRLQNEALENIQLFYTVKKQQIY</sequence>
<keyword evidence="2" id="KW-1185">Reference proteome</keyword>
<dbReference type="AlphaFoldDB" id="A0A1J1IK72"/>
<organism evidence="1 2">
    <name type="scientific">Clunio marinus</name>
    <dbReference type="NCBI Taxonomy" id="568069"/>
    <lineage>
        <taxon>Eukaryota</taxon>
        <taxon>Metazoa</taxon>
        <taxon>Ecdysozoa</taxon>
        <taxon>Arthropoda</taxon>
        <taxon>Hexapoda</taxon>
        <taxon>Insecta</taxon>
        <taxon>Pterygota</taxon>
        <taxon>Neoptera</taxon>
        <taxon>Endopterygota</taxon>
        <taxon>Diptera</taxon>
        <taxon>Nematocera</taxon>
        <taxon>Chironomoidea</taxon>
        <taxon>Chironomidae</taxon>
        <taxon>Clunio</taxon>
    </lineage>
</organism>
<dbReference type="EMBL" id="CVRI01000054">
    <property type="protein sequence ID" value="CRK99940.1"/>
    <property type="molecule type" value="Genomic_DNA"/>
</dbReference>
<protein>
    <submittedName>
        <fullName evidence="1">CLUMA_CG013239, isoform A</fullName>
    </submittedName>
</protein>
<name>A0A1J1IK72_9DIPT</name>
<evidence type="ECO:0000313" key="1">
    <source>
        <dbReference type="EMBL" id="CRK99940.1"/>
    </source>
</evidence>
<accession>A0A1J1IK72</accession>
<proteinExistence type="predicted"/>
<evidence type="ECO:0000313" key="2">
    <source>
        <dbReference type="Proteomes" id="UP000183832"/>
    </source>
</evidence>